<proteinExistence type="predicted"/>
<keyword evidence="2" id="KW-1185">Reference proteome</keyword>
<name>A0ACB5RB66_9CLOT</name>
<sequence>MDNLIKDLRINLEKYNFATLKDKLAGFKIENENVPLFQELVEVLGSDPRKNVISLSEKLNRQLQKFLSEKDRVTSMYLFDKSFGDFSYVAGVDEVGRGPLAGPIVAAAVVLDLNSLNDIILEINDSKKLSEMKREELAKIIKEKAVDYSLSLCDNREIDERGIAVCNNEIFIKAINGLTKVTPELVLSDGYPVRNISILNKFVIKGDTKSASIACASIIAKVYRDNIMKEYAKKYPEYDFENNVGYGTGKHVNAIKNVGVTEIHRLSFLKNIL</sequence>
<reference evidence="1" key="1">
    <citation type="journal article" date="2025" name="Int. J. Syst. Evol. Microbiol.">
        <title>Inconstantimicrobium mannanitabidum sp. nov., a novel member of the family Clostridiaceae isolated from anoxic soil under the treatment of reductive soil disinfestation.</title>
        <authorList>
            <person name="Ueki A."/>
            <person name="Tonouchi A."/>
            <person name="Honma S."/>
            <person name="Kaku N."/>
            <person name="Ueki K."/>
        </authorList>
    </citation>
    <scope>NUCLEOTIDE SEQUENCE</scope>
    <source>
        <strain evidence="1">TW13</strain>
    </source>
</reference>
<protein>
    <submittedName>
        <fullName evidence="1">Ribonuclease HII</fullName>
    </submittedName>
</protein>
<accession>A0ACB5RB66</accession>
<evidence type="ECO:0000313" key="2">
    <source>
        <dbReference type="Proteomes" id="UP001058074"/>
    </source>
</evidence>
<evidence type="ECO:0000313" key="1">
    <source>
        <dbReference type="EMBL" id="GKX66291.1"/>
    </source>
</evidence>
<dbReference type="Proteomes" id="UP001058074">
    <property type="component" value="Unassembled WGS sequence"/>
</dbReference>
<organism evidence="1 2">
    <name type="scientific">Inconstantimicrobium mannanitabidum</name>
    <dbReference type="NCBI Taxonomy" id="1604901"/>
    <lineage>
        <taxon>Bacteria</taxon>
        <taxon>Bacillati</taxon>
        <taxon>Bacillota</taxon>
        <taxon>Clostridia</taxon>
        <taxon>Eubacteriales</taxon>
        <taxon>Clostridiaceae</taxon>
        <taxon>Inconstantimicrobium</taxon>
    </lineage>
</organism>
<gene>
    <name evidence="1" type="primary">rnhB</name>
    <name evidence="1" type="ORF">rsdtw13_15490</name>
</gene>
<dbReference type="EMBL" id="BROD01000001">
    <property type="protein sequence ID" value="GKX66291.1"/>
    <property type="molecule type" value="Genomic_DNA"/>
</dbReference>
<comment type="caution">
    <text evidence="1">The sequence shown here is derived from an EMBL/GenBank/DDBJ whole genome shotgun (WGS) entry which is preliminary data.</text>
</comment>